<dbReference type="Proteomes" id="UP000234275">
    <property type="component" value="Unassembled WGS sequence"/>
</dbReference>
<protein>
    <submittedName>
        <fullName evidence="1">Uncharacterized protein</fullName>
    </submittedName>
</protein>
<keyword evidence="2" id="KW-1185">Reference proteome</keyword>
<dbReference type="RefSeq" id="XP_024706736.1">
    <property type="nucleotide sequence ID" value="XM_024852831.1"/>
</dbReference>
<proteinExistence type="predicted"/>
<organism evidence="1 2">
    <name type="scientific">Aspergillus steynii IBT 23096</name>
    <dbReference type="NCBI Taxonomy" id="1392250"/>
    <lineage>
        <taxon>Eukaryota</taxon>
        <taxon>Fungi</taxon>
        <taxon>Dikarya</taxon>
        <taxon>Ascomycota</taxon>
        <taxon>Pezizomycotina</taxon>
        <taxon>Eurotiomycetes</taxon>
        <taxon>Eurotiomycetidae</taxon>
        <taxon>Eurotiales</taxon>
        <taxon>Aspergillaceae</taxon>
        <taxon>Aspergillus</taxon>
        <taxon>Aspergillus subgen. Circumdati</taxon>
    </lineage>
</organism>
<dbReference type="GeneID" id="36560529"/>
<accession>A0A2I2GEW7</accession>
<dbReference type="STRING" id="1392250.A0A2I2GEW7"/>
<evidence type="ECO:0000313" key="1">
    <source>
        <dbReference type="EMBL" id="PLB51434.1"/>
    </source>
</evidence>
<reference evidence="1 2" key="1">
    <citation type="submission" date="2016-12" db="EMBL/GenBank/DDBJ databases">
        <title>The genomes of Aspergillus section Nigri reveals drivers in fungal speciation.</title>
        <authorList>
            <consortium name="DOE Joint Genome Institute"/>
            <person name="Vesth T.C."/>
            <person name="Nybo J."/>
            <person name="Theobald S."/>
            <person name="Brandl J."/>
            <person name="Frisvad J.C."/>
            <person name="Nielsen K.F."/>
            <person name="Lyhne E.K."/>
            <person name="Kogle M.E."/>
            <person name="Kuo A."/>
            <person name="Riley R."/>
            <person name="Clum A."/>
            <person name="Nolan M."/>
            <person name="Lipzen A."/>
            <person name="Salamov A."/>
            <person name="Henrissat B."/>
            <person name="Wiebenga A."/>
            <person name="De Vries R.P."/>
            <person name="Grigoriev I.V."/>
            <person name="Mortensen U.H."/>
            <person name="Andersen M.R."/>
            <person name="Baker S.E."/>
        </authorList>
    </citation>
    <scope>NUCLEOTIDE SEQUENCE [LARGE SCALE GENOMIC DNA]</scope>
    <source>
        <strain evidence="1 2">IBT 23096</strain>
    </source>
</reference>
<comment type="caution">
    <text evidence="1">The sequence shown here is derived from an EMBL/GenBank/DDBJ whole genome shotgun (WGS) entry which is preliminary data.</text>
</comment>
<name>A0A2I2GEW7_9EURO</name>
<dbReference type="EMBL" id="MSFO01000002">
    <property type="protein sequence ID" value="PLB51434.1"/>
    <property type="molecule type" value="Genomic_DNA"/>
</dbReference>
<dbReference type="OrthoDB" id="4336792at2759"/>
<dbReference type="VEuPathDB" id="FungiDB:P170DRAFT_471367"/>
<sequence>MENASRMTRIVDAHARVLEKVLETIGLWRVAQRIRRKLSRYIPLEPRQCEKLKAWIQAHLDLDLTVQRLVQYQWKQEYPPDESASLTSELSSDGDLVSLEYKIAAYRHCASVMQRVLQIELDSFPNGPVKRAIRSLRRNTQWDNSEWVRAQCAERGGCCARQCGCCQAPRRGVAVKGIGHCTSACLCCQNDRGFPIDTSEGDLLGPFRAAGVLNVHDPNLQDPWLKAFVWGL</sequence>
<gene>
    <name evidence="1" type="ORF">P170DRAFT_471367</name>
</gene>
<dbReference type="AlphaFoldDB" id="A0A2I2GEW7"/>
<evidence type="ECO:0000313" key="2">
    <source>
        <dbReference type="Proteomes" id="UP000234275"/>
    </source>
</evidence>